<reference evidence="7" key="2">
    <citation type="journal article" date="2023" name="IMA Fungus">
        <title>Comparative genomic study of the Penicillium genus elucidates a diverse pangenome and 15 lateral gene transfer events.</title>
        <authorList>
            <person name="Petersen C."/>
            <person name="Sorensen T."/>
            <person name="Nielsen M.R."/>
            <person name="Sondergaard T.E."/>
            <person name="Sorensen J.L."/>
            <person name="Fitzpatrick D.A."/>
            <person name="Frisvad J.C."/>
            <person name="Nielsen K.L."/>
        </authorList>
    </citation>
    <scope>NUCLEOTIDE SEQUENCE</scope>
    <source>
        <strain evidence="7">IBT 30728</strain>
    </source>
</reference>
<name>A0A9X0BM30_9EURO</name>
<proteinExistence type="predicted"/>
<evidence type="ECO:0000256" key="2">
    <source>
        <dbReference type="ARBA" id="ARBA00022692"/>
    </source>
</evidence>
<dbReference type="EMBL" id="JAPWDQ010000013">
    <property type="protein sequence ID" value="KAJ5471907.1"/>
    <property type="molecule type" value="Genomic_DNA"/>
</dbReference>
<keyword evidence="5" id="KW-0479">Metal-binding</keyword>
<comment type="subcellular location">
    <subcellularLocation>
        <location evidence="1">Membrane</location>
        <topology evidence="1">Multi-pass membrane protein</topology>
    </subcellularLocation>
</comment>
<organism evidence="7 8">
    <name type="scientific">Penicillium diatomitis</name>
    <dbReference type="NCBI Taxonomy" id="2819901"/>
    <lineage>
        <taxon>Eukaryota</taxon>
        <taxon>Fungi</taxon>
        <taxon>Dikarya</taxon>
        <taxon>Ascomycota</taxon>
        <taxon>Pezizomycotina</taxon>
        <taxon>Eurotiomycetes</taxon>
        <taxon>Eurotiomycetidae</taxon>
        <taxon>Eurotiales</taxon>
        <taxon>Aspergillaceae</taxon>
        <taxon>Penicillium</taxon>
    </lineage>
</organism>
<evidence type="ECO:0000313" key="7">
    <source>
        <dbReference type="EMBL" id="KAJ5471907.1"/>
    </source>
</evidence>
<keyword evidence="2 6" id="KW-0812">Transmembrane</keyword>
<keyword evidence="5" id="KW-0862">Zinc</keyword>
<reference evidence="7" key="1">
    <citation type="submission" date="2022-12" db="EMBL/GenBank/DDBJ databases">
        <authorList>
            <person name="Petersen C."/>
        </authorList>
    </citation>
    <scope>NUCLEOTIDE SEQUENCE</scope>
    <source>
        <strain evidence="7">IBT 30728</strain>
    </source>
</reference>
<evidence type="ECO:0000256" key="4">
    <source>
        <dbReference type="ARBA" id="ARBA00023136"/>
    </source>
</evidence>
<evidence type="ECO:0000256" key="3">
    <source>
        <dbReference type="ARBA" id="ARBA00022989"/>
    </source>
</evidence>
<feature type="transmembrane region" description="Helical" evidence="6">
    <location>
        <begin position="12"/>
        <end position="33"/>
    </location>
</feature>
<dbReference type="Pfam" id="PF03006">
    <property type="entry name" value="HlyIII"/>
    <property type="match status" value="1"/>
</dbReference>
<accession>A0A9X0BM30</accession>
<dbReference type="Proteomes" id="UP001148312">
    <property type="component" value="Unassembled WGS sequence"/>
</dbReference>
<gene>
    <name evidence="7" type="ORF">N7539_008476</name>
</gene>
<dbReference type="RefSeq" id="XP_056786453.1">
    <property type="nucleotide sequence ID" value="XM_056938071.1"/>
</dbReference>
<keyword evidence="3 6" id="KW-1133">Transmembrane helix</keyword>
<evidence type="ECO:0000256" key="1">
    <source>
        <dbReference type="ARBA" id="ARBA00004141"/>
    </source>
</evidence>
<keyword evidence="4 6" id="KW-0472">Membrane</keyword>
<keyword evidence="8" id="KW-1185">Reference proteome</keyword>
<dbReference type="InterPro" id="IPR004254">
    <property type="entry name" value="AdipoR/HlyIII-related"/>
</dbReference>
<feature type="transmembrane region" description="Helical" evidence="6">
    <location>
        <begin position="87"/>
        <end position="108"/>
    </location>
</feature>
<evidence type="ECO:0000256" key="6">
    <source>
        <dbReference type="SAM" id="Phobius"/>
    </source>
</evidence>
<dbReference type="GeneID" id="81628321"/>
<feature type="transmembrane region" description="Helical" evidence="6">
    <location>
        <begin position="45"/>
        <end position="66"/>
    </location>
</feature>
<dbReference type="GO" id="GO:0016020">
    <property type="term" value="C:membrane"/>
    <property type="evidence" value="ECO:0007669"/>
    <property type="project" value="UniProtKB-SubCell"/>
</dbReference>
<sequence>MPDTPGENLRDCAIITLISVFGISYFFLFSVQYLIFHFPPTPADIIGTLSVVFFAFGVIGWYLLCLSYRVIAAFHEDQAACWQRLEFGGVLLLIWTTTLPTVVLLFPSQLFLQLGYLAMFSLVFVGSLVDLVMYDPSIAMVRVRFPYYCASLGIFALVPMIHSFTESPHAAPELAIAFGRMAMMNTMGAVFRLLRPLERTGLVPGWQPSLYMMHFILAYNAFQYSQAILHSLI</sequence>
<dbReference type="AlphaFoldDB" id="A0A9X0BM30"/>
<feature type="binding site" evidence="5">
    <location>
        <position position="214"/>
    </location>
    <ligand>
        <name>Zn(2+)</name>
        <dbReference type="ChEBI" id="CHEBI:29105"/>
    </ligand>
</feature>
<feature type="transmembrane region" description="Helical" evidence="6">
    <location>
        <begin position="114"/>
        <end position="133"/>
    </location>
</feature>
<evidence type="ECO:0000256" key="5">
    <source>
        <dbReference type="PIRSR" id="PIRSR604254-1"/>
    </source>
</evidence>
<feature type="transmembrane region" description="Helical" evidence="6">
    <location>
        <begin position="145"/>
        <end position="162"/>
    </location>
</feature>
<dbReference type="GO" id="GO:0046872">
    <property type="term" value="F:metal ion binding"/>
    <property type="evidence" value="ECO:0007669"/>
    <property type="project" value="UniProtKB-KW"/>
</dbReference>
<comment type="caution">
    <text evidence="7">The sequence shown here is derived from an EMBL/GenBank/DDBJ whole genome shotgun (WGS) entry which is preliminary data.</text>
</comment>
<evidence type="ECO:0000313" key="8">
    <source>
        <dbReference type="Proteomes" id="UP001148312"/>
    </source>
</evidence>
<protein>
    <submittedName>
        <fullName evidence="7">Uncharacterized protein</fullName>
    </submittedName>
</protein>